<comment type="caution">
    <text evidence="1">The sequence shown here is derived from an EMBL/GenBank/DDBJ whole genome shotgun (WGS) entry which is preliminary data.</text>
</comment>
<proteinExistence type="predicted"/>
<dbReference type="Gene3D" id="1.10.238.10">
    <property type="entry name" value="EF-hand"/>
    <property type="match status" value="1"/>
</dbReference>
<protein>
    <submittedName>
        <fullName evidence="1">PPP2R3C isoform 5</fullName>
    </submittedName>
</protein>
<dbReference type="EMBL" id="NBAG03000256">
    <property type="protein sequence ID" value="PNI59145.1"/>
    <property type="molecule type" value="Genomic_DNA"/>
</dbReference>
<feature type="non-terminal residue" evidence="1">
    <location>
        <position position="1"/>
    </location>
</feature>
<name>A0A2J8MHZ3_PANTR</name>
<reference evidence="1 2" key="1">
    <citation type="submission" date="2017-12" db="EMBL/GenBank/DDBJ databases">
        <title>High-resolution comparative analysis of great ape genomes.</title>
        <authorList>
            <person name="Pollen A."/>
            <person name="Hastie A."/>
            <person name="Hormozdiari F."/>
            <person name="Dougherty M."/>
            <person name="Liu R."/>
            <person name="Chaisson M."/>
            <person name="Hoppe E."/>
            <person name="Hill C."/>
            <person name="Pang A."/>
            <person name="Hillier L."/>
            <person name="Baker C."/>
            <person name="Armstrong J."/>
            <person name="Shendure J."/>
            <person name="Paten B."/>
            <person name="Wilson R."/>
            <person name="Chao H."/>
            <person name="Schneider V."/>
            <person name="Ventura M."/>
            <person name="Kronenberg Z."/>
            <person name="Murali S."/>
            <person name="Gordon D."/>
            <person name="Cantsilieris S."/>
            <person name="Munson K."/>
            <person name="Nelson B."/>
            <person name="Raja A."/>
            <person name="Underwood J."/>
            <person name="Diekhans M."/>
            <person name="Fiddes I."/>
            <person name="Haussler D."/>
            <person name="Eichler E."/>
        </authorList>
    </citation>
    <scope>NUCLEOTIDE SEQUENCE [LARGE SCALE GENOMIC DNA]</scope>
    <source>
        <strain evidence="1">Yerkes chimp pedigree #C0471</strain>
    </source>
</reference>
<dbReference type="AlphaFoldDB" id="A0A2J8MHZ3"/>
<gene>
    <name evidence="1" type="ORF">CK820_G0020404</name>
</gene>
<evidence type="ECO:0000313" key="2">
    <source>
        <dbReference type="Proteomes" id="UP000236370"/>
    </source>
</evidence>
<dbReference type="Proteomes" id="UP000236370">
    <property type="component" value="Unassembled WGS sequence"/>
</dbReference>
<sequence>ALENRKEPAALQYIFKLLDIENKGYLNVFSLNYFFRIYFY</sequence>
<organism evidence="1 2">
    <name type="scientific">Pan troglodytes</name>
    <name type="common">Chimpanzee</name>
    <dbReference type="NCBI Taxonomy" id="9598"/>
    <lineage>
        <taxon>Eukaryota</taxon>
        <taxon>Metazoa</taxon>
        <taxon>Chordata</taxon>
        <taxon>Craniata</taxon>
        <taxon>Vertebrata</taxon>
        <taxon>Euteleostomi</taxon>
        <taxon>Mammalia</taxon>
        <taxon>Eutheria</taxon>
        <taxon>Euarchontoglires</taxon>
        <taxon>Primates</taxon>
        <taxon>Haplorrhini</taxon>
        <taxon>Catarrhini</taxon>
        <taxon>Hominidae</taxon>
        <taxon>Pan</taxon>
    </lineage>
</organism>
<evidence type="ECO:0000313" key="1">
    <source>
        <dbReference type="EMBL" id="PNI59145.1"/>
    </source>
</evidence>
<accession>A0A2J8MHZ3</accession>